<feature type="compositionally biased region" description="Polar residues" evidence="2">
    <location>
        <begin position="837"/>
        <end position="849"/>
    </location>
</feature>
<feature type="coiled-coil region" evidence="1">
    <location>
        <begin position="675"/>
        <end position="702"/>
    </location>
</feature>
<feature type="region of interest" description="Disordered" evidence="2">
    <location>
        <begin position="1091"/>
        <end position="1118"/>
    </location>
</feature>
<dbReference type="EMBL" id="CDMZ01000864">
    <property type="protein sequence ID" value="CEM22883.1"/>
    <property type="molecule type" value="Genomic_DNA"/>
</dbReference>
<feature type="region of interest" description="Disordered" evidence="2">
    <location>
        <begin position="514"/>
        <end position="555"/>
    </location>
</feature>
<feature type="compositionally biased region" description="Polar residues" evidence="2">
    <location>
        <begin position="285"/>
        <end position="295"/>
    </location>
</feature>
<evidence type="ECO:0000313" key="3">
    <source>
        <dbReference type="EMBL" id="CEM22883.1"/>
    </source>
</evidence>
<dbReference type="AlphaFoldDB" id="A0A0G4G3P6"/>
<keyword evidence="1" id="KW-0175">Coiled coil</keyword>
<gene>
    <name evidence="3" type="ORF">Cvel_20115</name>
</gene>
<accession>A0A0G4G3P6</accession>
<sequence length="1222" mass="131588">MSGVLNETELLDLLGSSPDISGDENFPELNDEELASLLGEKSESDKAKEKLPPPAKAPEKPLDVAKTEEKAKPKATDPLPQSTEKDSGDETKKEGSKDAPLPTATPPPVRAPVAADAAEDTPPKKGDNASEPQDQNEPPVGLEEAAGDQEESVRSSEEASAPASQRASHPPDTSTPPEPIVPSHPGPAPSAALTPSADKREEEEEARDKPQSSHSSSNKDNTLSDRPSEIPVKSETRERAENLSDSIRNSEARQEASKKEEPLSKTSGAPSSSSPLPSGSPRASMQTAQEESLTLRTDGEGEDGEMQLHSARSQDFHSPLAPPAAAATLGLRGSTQSPRHLSPRDALPPPSQGQERERHAEALRMSSGGSFETPQQVSSRTNKSDTSLPYQTATVEADRGAKGTRDREKEKERNKTSPLSGEDTAGLLDLAAPGGDSSLHSLVKALIRASSFSSLLGAAKIGGKGGGRNQAIEEQSEWNVLRRAVEKVVVCRGEEASQRKRRAEELEKALGEFSKKRGDRGSGKSCGRERDRLESSLDSLKKEKTRLEAEGEAERSGSSAVTLRLVAEKEEALRKAAEEKTLRTHLEAEMVSIQSARMADRIELERMHETLGAIQETLAQETTQRQMRVQERIVWKQETASLHRRLSALKKANAHLAKHFSLMAGKQRESTGVLERLQARENERLQEDAEREEEEAAYATLAACFARKGQPQSKSGNLPPASGQPRHGATSSPCLAMQTALEGEGVPEEGGGQEEDVQELRERLEEATQRMEALKQMYSSWRIAVLKNQANGTSSSQVAPPHLEALSLETVRPPSSPSHTMSRSPSPSPPLVRQIPIPSQQAYASSSLYPSPHPQAGPHATPQIPQRPAASGPDLSPLAPSTVLVPTDPAGSPPYRDIAALRAAYMAAASGHHPAGRNMNPEVSPATTWADESRRLGGHHQRVFPHPGAPHFVGGSLPVPPGMTLGEMMYRPIQGPLVEGRQGLPSNFQFGGAPHRLEAGEVEMMRDRGEGTTMRMRRVMTADIALQVAAAVPELPPESSYVHLPVEQVAALWILWKSKLELVHDLVRLRHRSDRFSSVVSRCSRLMDDSLSEKDAELPSETQAQDSEGANGAGTASSSADAVAAGALKETDMRFRFLLGRVAERMSQTELQLAASVFLLSHPLQMMELRRLVEESAASQITPVASRMAASASHLLAEKVLGPRMADDSESRGGGPLARDVH</sequence>
<feature type="region of interest" description="Disordered" evidence="2">
    <location>
        <begin position="1"/>
        <end position="434"/>
    </location>
</feature>
<organism evidence="3">
    <name type="scientific">Chromera velia CCMP2878</name>
    <dbReference type="NCBI Taxonomy" id="1169474"/>
    <lineage>
        <taxon>Eukaryota</taxon>
        <taxon>Sar</taxon>
        <taxon>Alveolata</taxon>
        <taxon>Colpodellida</taxon>
        <taxon>Chromeraceae</taxon>
        <taxon>Chromera</taxon>
    </lineage>
</organism>
<feature type="compositionally biased region" description="Polar residues" evidence="2">
    <location>
        <begin position="212"/>
        <end position="221"/>
    </location>
</feature>
<evidence type="ECO:0000256" key="1">
    <source>
        <dbReference type="SAM" id="Coils"/>
    </source>
</evidence>
<feature type="compositionally biased region" description="Low complexity" evidence="2">
    <location>
        <begin position="1107"/>
        <end position="1118"/>
    </location>
</feature>
<name>A0A0G4G3P6_9ALVE</name>
<reference evidence="3" key="1">
    <citation type="submission" date="2014-11" db="EMBL/GenBank/DDBJ databases">
        <authorList>
            <person name="Otto D Thomas"/>
            <person name="Naeem Raeece"/>
        </authorList>
    </citation>
    <scope>NUCLEOTIDE SEQUENCE</scope>
</reference>
<dbReference type="VEuPathDB" id="CryptoDB:Cvel_20115"/>
<feature type="compositionally biased region" description="Basic and acidic residues" evidence="2">
    <location>
        <begin position="40"/>
        <end position="75"/>
    </location>
</feature>
<feature type="region of interest" description="Disordered" evidence="2">
    <location>
        <begin position="1202"/>
        <end position="1222"/>
    </location>
</feature>
<feature type="compositionally biased region" description="Low complexity" evidence="2">
    <location>
        <begin position="158"/>
        <end position="168"/>
    </location>
</feature>
<feature type="compositionally biased region" description="Acidic residues" evidence="2">
    <location>
        <begin position="21"/>
        <end position="34"/>
    </location>
</feature>
<feature type="region of interest" description="Disordered" evidence="2">
    <location>
        <begin position="810"/>
        <end position="890"/>
    </location>
</feature>
<evidence type="ECO:0000256" key="2">
    <source>
        <dbReference type="SAM" id="MobiDB-lite"/>
    </source>
</evidence>
<feature type="compositionally biased region" description="Pro residues" evidence="2">
    <location>
        <begin position="173"/>
        <end position="188"/>
    </location>
</feature>
<feature type="compositionally biased region" description="Basic and acidic residues" evidence="2">
    <location>
        <begin position="396"/>
        <end position="415"/>
    </location>
</feature>
<feature type="compositionally biased region" description="Low complexity" evidence="2">
    <location>
        <begin position="264"/>
        <end position="284"/>
    </location>
</feature>
<feature type="region of interest" description="Disordered" evidence="2">
    <location>
        <begin position="708"/>
        <end position="731"/>
    </location>
</feature>
<proteinExistence type="predicted"/>
<feature type="compositionally biased region" description="Polar residues" evidence="2">
    <location>
        <begin position="367"/>
        <end position="394"/>
    </location>
</feature>
<feature type="compositionally biased region" description="Basic and acidic residues" evidence="2">
    <location>
        <begin position="83"/>
        <end position="97"/>
    </location>
</feature>
<protein>
    <submittedName>
        <fullName evidence="3">Uncharacterized protein</fullName>
    </submittedName>
</protein>
<feature type="coiled-coil region" evidence="1">
    <location>
        <begin position="750"/>
        <end position="784"/>
    </location>
</feature>
<feature type="compositionally biased region" description="Basic and acidic residues" evidence="2">
    <location>
        <begin position="222"/>
        <end position="263"/>
    </location>
</feature>